<evidence type="ECO:0000256" key="2">
    <source>
        <dbReference type="SAM" id="MobiDB-lite"/>
    </source>
</evidence>
<dbReference type="Proteomes" id="UP000230750">
    <property type="component" value="Unassembled WGS sequence"/>
</dbReference>
<dbReference type="GO" id="GO:0005634">
    <property type="term" value="C:nucleus"/>
    <property type="evidence" value="ECO:0007669"/>
    <property type="project" value="TreeGrafter"/>
</dbReference>
<dbReference type="Pfam" id="PF13873">
    <property type="entry name" value="Myb_DNA-bind_5"/>
    <property type="match status" value="1"/>
</dbReference>
<feature type="domain" description="Myb/SANT-like DNA-binding" evidence="3">
    <location>
        <begin position="41"/>
        <end position="121"/>
    </location>
</feature>
<dbReference type="PANTHER" id="PTHR23098:SF16">
    <property type="entry name" value="REGULATORY PROTEIN ZESTE"/>
    <property type="match status" value="1"/>
</dbReference>
<comment type="caution">
    <text evidence="4">The sequence shown here is derived from an EMBL/GenBank/DDBJ whole genome shotgun (WGS) entry which is preliminary data.</text>
</comment>
<keyword evidence="1" id="KW-0175">Coiled coil</keyword>
<feature type="compositionally biased region" description="Polar residues" evidence="2">
    <location>
        <begin position="1"/>
        <end position="16"/>
    </location>
</feature>
<gene>
    <name evidence="4" type="ORF">BSL78_30185</name>
</gene>
<accession>A0A2G8JB92</accession>
<dbReference type="PANTHER" id="PTHR23098">
    <property type="entry name" value="AGAP001331-PA-RELATED"/>
    <property type="match status" value="1"/>
</dbReference>
<evidence type="ECO:0000259" key="3">
    <source>
        <dbReference type="Pfam" id="PF13873"/>
    </source>
</evidence>
<proteinExistence type="predicted"/>
<name>A0A2G8JB92_STIJA</name>
<sequence>MANSKQESNSVNNSMTDEGDYENAYPGNYQAFDLGYLERGRRPKFTAQELEALVGGVESHKEVILPPGGAVAYQGSLSSSSIRQNSWKDILAKVNSVSEVKRSLPEVVKRWRYLKSRTRVKARRLTKWDKPLSDLQKRILDTVGDIEGSTNGDKENYDEDGWDEVYEIDVGEVEEEEMDYGNQLATKGRIEERPTTMEVHNTHPVTSSVTPGHLVNSGTSQSTVFPSNIPARGKANLARTRIHQRVSSERAPLFYDGQTDLVDQESNTTVYQTNQRTNSSYPDKNNVNITVQSCPCRQDNKGRPSIDEERLTIEKQRLDIERQRLEVEKERLQIERERLQIEKNEKRGKVTEDKS</sequence>
<evidence type="ECO:0000313" key="5">
    <source>
        <dbReference type="Proteomes" id="UP000230750"/>
    </source>
</evidence>
<keyword evidence="5" id="KW-1185">Reference proteome</keyword>
<dbReference type="OrthoDB" id="3066195at2759"/>
<dbReference type="AlphaFoldDB" id="A0A2G8JB92"/>
<evidence type="ECO:0000313" key="4">
    <source>
        <dbReference type="EMBL" id="PIK33003.1"/>
    </source>
</evidence>
<dbReference type="InterPro" id="IPR028002">
    <property type="entry name" value="Myb_DNA-bind_5"/>
</dbReference>
<dbReference type="STRING" id="307972.A0A2G8JB92"/>
<feature type="coiled-coil region" evidence="1">
    <location>
        <begin position="306"/>
        <end position="349"/>
    </location>
</feature>
<dbReference type="EMBL" id="MRZV01002817">
    <property type="protein sequence ID" value="PIK33003.1"/>
    <property type="molecule type" value="Genomic_DNA"/>
</dbReference>
<evidence type="ECO:0000256" key="1">
    <source>
        <dbReference type="SAM" id="Coils"/>
    </source>
</evidence>
<organism evidence="4 5">
    <name type="scientific">Stichopus japonicus</name>
    <name type="common">Sea cucumber</name>
    <dbReference type="NCBI Taxonomy" id="307972"/>
    <lineage>
        <taxon>Eukaryota</taxon>
        <taxon>Metazoa</taxon>
        <taxon>Echinodermata</taxon>
        <taxon>Eleutherozoa</taxon>
        <taxon>Echinozoa</taxon>
        <taxon>Holothuroidea</taxon>
        <taxon>Aspidochirotacea</taxon>
        <taxon>Aspidochirotida</taxon>
        <taxon>Stichopodidae</taxon>
        <taxon>Apostichopus</taxon>
    </lineage>
</organism>
<feature type="region of interest" description="Disordered" evidence="2">
    <location>
        <begin position="1"/>
        <end position="22"/>
    </location>
</feature>
<reference evidence="4 5" key="1">
    <citation type="journal article" date="2017" name="PLoS Biol.">
        <title>The sea cucumber genome provides insights into morphological evolution and visceral regeneration.</title>
        <authorList>
            <person name="Zhang X."/>
            <person name="Sun L."/>
            <person name="Yuan J."/>
            <person name="Sun Y."/>
            <person name="Gao Y."/>
            <person name="Zhang L."/>
            <person name="Li S."/>
            <person name="Dai H."/>
            <person name="Hamel J.F."/>
            <person name="Liu C."/>
            <person name="Yu Y."/>
            <person name="Liu S."/>
            <person name="Lin W."/>
            <person name="Guo K."/>
            <person name="Jin S."/>
            <person name="Xu P."/>
            <person name="Storey K.B."/>
            <person name="Huan P."/>
            <person name="Zhang T."/>
            <person name="Zhou Y."/>
            <person name="Zhang J."/>
            <person name="Lin C."/>
            <person name="Li X."/>
            <person name="Xing L."/>
            <person name="Huo D."/>
            <person name="Sun M."/>
            <person name="Wang L."/>
            <person name="Mercier A."/>
            <person name="Li F."/>
            <person name="Yang H."/>
            <person name="Xiang J."/>
        </authorList>
    </citation>
    <scope>NUCLEOTIDE SEQUENCE [LARGE SCALE GENOMIC DNA]</scope>
    <source>
        <strain evidence="4">Shaxun</strain>
        <tissue evidence="4">Muscle</tissue>
    </source>
</reference>
<protein>
    <recommendedName>
        <fullName evidence="3">Myb/SANT-like DNA-binding domain-containing protein</fullName>
    </recommendedName>
</protein>